<sequence>MEPTEPPSDLNKYEGCFWHKSNQSRISVVLEKHGELTISLQDRHDEKYALRHYQQHTFVFNESFNSIIECGQWCRPYWFYKIQFVQDNEQIIAIRWRIDDTQEDGQVFRRQVQIAIPLTAPDYSDSDGKSFPINAKQFHYLIKHGFVEFADVDKWEIGERNSVDTLSRIITVFQAAWYTIKELMHIRKDIQLQP</sequence>
<dbReference type="EMBL" id="JAADJG010000063">
    <property type="protein sequence ID" value="KAF4456309.1"/>
    <property type="molecule type" value="Genomic_DNA"/>
</dbReference>
<gene>
    <name evidence="1" type="ORF">F53441_1554</name>
</gene>
<dbReference type="Proteomes" id="UP000605986">
    <property type="component" value="Unassembled WGS sequence"/>
</dbReference>
<keyword evidence="2" id="KW-1185">Reference proteome</keyword>
<evidence type="ECO:0000313" key="1">
    <source>
        <dbReference type="EMBL" id="KAF4456309.1"/>
    </source>
</evidence>
<dbReference type="OrthoDB" id="10250282at2759"/>
<proteinExistence type="predicted"/>
<accession>A0A8H4KVA0</accession>
<reference evidence="1" key="1">
    <citation type="submission" date="2020-01" db="EMBL/GenBank/DDBJ databases">
        <title>Identification and distribution of gene clusters putatively required for synthesis of sphingolipid metabolism inhibitors in phylogenetically diverse species of the filamentous fungus Fusarium.</title>
        <authorList>
            <person name="Kim H.-S."/>
            <person name="Busman M."/>
            <person name="Brown D.W."/>
            <person name="Divon H."/>
            <person name="Uhlig S."/>
            <person name="Proctor R.H."/>
        </authorList>
    </citation>
    <scope>NUCLEOTIDE SEQUENCE</scope>
    <source>
        <strain evidence="1">NRRL 53441</strain>
    </source>
</reference>
<evidence type="ECO:0000313" key="2">
    <source>
        <dbReference type="Proteomes" id="UP000605986"/>
    </source>
</evidence>
<organism evidence="1 2">
    <name type="scientific">Fusarium austroafricanum</name>
    <dbReference type="NCBI Taxonomy" id="2364996"/>
    <lineage>
        <taxon>Eukaryota</taxon>
        <taxon>Fungi</taxon>
        <taxon>Dikarya</taxon>
        <taxon>Ascomycota</taxon>
        <taxon>Pezizomycotina</taxon>
        <taxon>Sordariomycetes</taxon>
        <taxon>Hypocreomycetidae</taxon>
        <taxon>Hypocreales</taxon>
        <taxon>Nectriaceae</taxon>
        <taxon>Fusarium</taxon>
        <taxon>Fusarium concolor species complex</taxon>
    </lineage>
</organism>
<protein>
    <submittedName>
        <fullName evidence="1">Beta-lactamase family protein</fullName>
    </submittedName>
</protein>
<name>A0A8H4KVA0_9HYPO</name>
<comment type="caution">
    <text evidence="1">The sequence shown here is derived from an EMBL/GenBank/DDBJ whole genome shotgun (WGS) entry which is preliminary data.</text>
</comment>
<dbReference type="AlphaFoldDB" id="A0A8H4KVA0"/>